<comment type="caution">
    <text evidence="2">The sequence shown here is derived from an EMBL/GenBank/DDBJ whole genome shotgun (WGS) entry which is preliminary data.</text>
</comment>
<accession>A0A2M9ZR70</accession>
<evidence type="ECO:0000313" key="1">
    <source>
        <dbReference type="EMBL" id="PJZ68371.1"/>
    </source>
</evidence>
<gene>
    <name evidence="1" type="ORF">CH360_16475</name>
    <name evidence="2" type="ORF">CH373_05930</name>
</gene>
<dbReference type="Proteomes" id="UP000231962">
    <property type="component" value="Unassembled WGS sequence"/>
</dbReference>
<reference evidence="3 4" key="1">
    <citation type="submission" date="2017-07" db="EMBL/GenBank/DDBJ databases">
        <title>Leptospira spp. isolated from tropical soils.</title>
        <authorList>
            <person name="Thibeaux R."/>
            <person name="Iraola G."/>
            <person name="Ferres I."/>
            <person name="Bierque E."/>
            <person name="Girault D."/>
            <person name="Soupe-Gilbert M.-E."/>
            <person name="Picardeau M."/>
            <person name="Goarant C."/>
        </authorList>
    </citation>
    <scope>NUCLEOTIDE SEQUENCE [LARGE SCALE GENOMIC DNA]</scope>
    <source>
        <strain evidence="2 4">FH1-B-B1</strain>
        <strain evidence="1 3">FH1-B-C1</strain>
    </source>
</reference>
<protein>
    <submittedName>
        <fullName evidence="2">Uncharacterized protein</fullName>
    </submittedName>
</protein>
<dbReference type="EMBL" id="NPDZ01000002">
    <property type="protein sequence ID" value="PJZ74433.1"/>
    <property type="molecule type" value="Genomic_DNA"/>
</dbReference>
<dbReference type="EMBL" id="NPDY01000024">
    <property type="protein sequence ID" value="PJZ68371.1"/>
    <property type="molecule type" value="Genomic_DNA"/>
</dbReference>
<dbReference type="AlphaFoldDB" id="A0A2M9ZR70"/>
<sequence>METLQRTEAKISSYIKIVFRSEIFFSKTFTIITEAEQCEIFHLRAELSFLYSPSCFQLVSSSRRTSLIHNHNYPY</sequence>
<evidence type="ECO:0000313" key="2">
    <source>
        <dbReference type="EMBL" id="PJZ74433.1"/>
    </source>
</evidence>
<keyword evidence="3" id="KW-1185">Reference proteome</keyword>
<dbReference type="Proteomes" id="UP000231990">
    <property type="component" value="Unassembled WGS sequence"/>
</dbReference>
<evidence type="ECO:0000313" key="3">
    <source>
        <dbReference type="Proteomes" id="UP000231962"/>
    </source>
</evidence>
<organism evidence="2 4">
    <name type="scientific">Leptospira perolatii</name>
    <dbReference type="NCBI Taxonomy" id="2023191"/>
    <lineage>
        <taxon>Bacteria</taxon>
        <taxon>Pseudomonadati</taxon>
        <taxon>Spirochaetota</taxon>
        <taxon>Spirochaetia</taxon>
        <taxon>Leptospirales</taxon>
        <taxon>Leptospiraceae</taxon>
        <taxon>Leptospira</taxon>
    </lineage>
</organism>
<proteinExistence type="predicted"/>
<evidence type="ECO:0000313" key="4">
    <source>
        <dbReference type="Proteomes" id="UP000231990"/>
    </source>
</evidence>
<name>A0A2M9ZR70_9LEPT</name>